<organism evidence="11 12">
    <name type="scientific">Oncorhynchus mykiss</name>
    <name type="common">Rainbow trout</name>
    <name type="synonym">Salmo gairdneri</name>
    <dbReference type="NCBI Taxonomy" id="8022"/>
    <lineage>
        <taxon>Eukaryota</taxon>
        <taxon>Metazoa</taxon>
        <taxon>Chordata</taxon>
        <taxon>Craniata</taxon>
        <taxon>Vertebrata</taxon>
        <taxon>Euteleostomi</taxon>
        <taxon>Actinopterygii</taxon>
        <taxon>Neopterygii</taxon>
        <taxon>Teleostei</taxon>
        <taxon>Protacanthopterygii</taxon>
        <taxon>Salmoniformes</taxon>
        <taxon>Salmonidae</taxon>
        <taxon>Salmoninae</taxon>
        <taxon>Oncorhynchus</taxon>
    </lineage>
</organism>
<dbReference type="InterPro" id="IPR046350">
    <property type="entry name" value="Cystatin_sf"/>
</dbReference>
<feature type="signal peptide" evidence="10">
    <location>
        <begin position="1"/>
        <end position="40"/>
    </location>
</feature>
<keyword evidence="5 10" id="KW-0732">Signal</keyword>
<dbReference type="PANTHER" id="PTHR15106">
    <property type="entry name" value="RETINOIC ACID RECEPTOR RESPONDER PROTEIN 2"/>
    <property type="match status" value="1"/>
</dbReference>
<keyword evidence="4" id="KW-0964">Secreted</keyword>
<dbReference type="InterPro" id="IPR029562">
    <property type="entry name" value="Chemerin"/>
</dbReference>
<evidence type="ECO:0000256" key="9">
    <source>
        <dbReference type="ARBA" id="ARBA00032785"/>
    </source>
</evidence>
<dbReference type="GO" id="GO:0005102">
    <property type="term" value="F:signaling receptor binding"/>
    <property type="evidence" value="ECO:0007669"/>
    <property type="project" value="InterPro"/>
</dbReference>
<evidence type="ECO:0000256" key="10">
    <source>
        <dbReference type="SAM" id="SignalP"/>
    </source>
</evidence>
<keyword evidence="3" id="KW-0145">Chemotaxis</keyword>
<dbReference type="GO" id="GO:0050994">
    <property type="term" value="P:regulation of lipid catabolic process"/>
    <property type="evidence" value="ECO:0007669"/>
    <property type="project" value="InterPro"/>
</dbReference>
<dbReference type="GO" id="GO:0006935">
    <property type="term" value="P:chemotaxis"/>
    <property type="evidence" value="ECO:0007669"/>
    <property type="project" value="UniProtKB-KW"/>
</dbReference>
<evidence type="ECO:0000256" key="2">
    <source>
        <dbReference type="ARBA" id="ARBA00018808"/>
    </source>
</evidence>
<dbReference type="PANTHER" id="PTHR15106:SF2">
    <property type="entry name" value="RETINOIC ACID RECEPTOR RESPONDER PROTEIN 2"/>
    <property type="match status" value="1"/>
</dbReference>
<dbReference type="AlphaFoldDB" id="A0A060WB36"/>
<evidence type="ECO:0000256" key="5">
    <source>
        <dbReference type="ARBA" id="ARBA00022729"/>
    </source>
</evidence>
<dbReference type="SUPFAM" id="SSF54403">
    <property type="entry name" value="Cystatin/monellin"/>
    <property type="match status" value="1"/>
</dbReference>
<reference evidence="11" key="2">
    <citation type="submission" date="2014-03" db="EMBL/GenBank/DDBJ databases">
        <authorList>
            <person name="Genoscope - CEA"/>
        </authorList>
    </citation>
    <scope>NUCLEOTIDE SEQUENCE</scope>
</reference>
<reference evidence="11" key="1">
    <citation type="journal article" date="2014" name="Nat. Commun.">
        <title>The rainbow trout genome provides novel insights into evolution after whole-genome duplication in vertebrates.</title>
        <authorList>
            <person name="Berthelot C."/>
            <person name="Brunet F."/>
            <person name="Chalopin D."/>
            <person name="Juanchich A."/>
            <person name="Bernard M."/>
            <person name="Noel B."/>
            <person name="Bento P."/>
            <person name="Da Silva C."/>
            <person name="Labadie K."/>
            <person name="Alberti A."/>
            <person name="Aury J.M."/>
            <person name="Louis A."/>
            <person name="Dehais P."/>
            <person name="Bardou P."/>
            <person name="Montfort J."/>
            <person name="Klopp C."/>
            <person name="Cabau C."/>
            <person name="Gaspin C."/>
            <person name="Thorgaard G.H."/>
            <person name="Boussaha M."/>
            <person name="Quillet E."/>
            <person name="Guyomard R."/>
            <person name="Galiana D."/>
            <person name="Bobe J."/>
            <person name="Volff J.N."/>
            <person name="Genet C."/>
            <person name="Wincker P."/>
            <person name="Jaillon O."/>
            <person name="Roest Crollius H."/>
            <person name="Guiguen Y."/>
        </authorList>
    </citation>
    <scope>NUCLEOTIDE SEQUENCE [LARGE SCALE GENOMIC DNA]</scope>
</reference>
<keyword evidence="7" id="KW-1015">Disulfide bond</keyword>
<evidence type="ECO:0000313" key="12">
    <source>
        <dbReference type="Proteomes" id="UP000193380"/>
    </source>
</evidence>
<sequence>MFCVCAHNFSGCSTHTGRKMAALLLLLLLSAGVLLPSIEAQEAYSKLPDKYRKGVDLALQQLNSHFGVQHHFLFFKSLLKSDIESGFNVQYIYHNFYLKATTCARGTVNPSHQRCQFRNDRPLMDCGICYKTFAGEIEKDPKPYVHCLHKPKLTKAMSTTRQEHCRKMSYTSGAPTLLSSTKNDTDE</sequence>
<dbReference type="GO" id="GO:0005576">
    <property type="term" value="C:extracellular region"/>
    <property type="evidence" value="ECO:0007669"/>
    <property type="project" value="UniProtKB-SubCell"/>
</dbReference>
<dbReference type="Gene3D" id="3.10.450.10">
    <property type="match status" value="1"/>
</dbReference>
<proteinExistence type="predicted"/>
<name>A0A060WB36_ONCMY</name>
<dbReference type="PaxDb" id="8022-A0A060WB36"/>
<evidence type="ECO:0000256" key="8">
    <source>
        <dbReference type="ARBA" id="ARBA00023198"/>
    </source>
</evidence>
<comment type="subcellular location">
    <subcellularLocation>
        <location evidence="1">Secreted</location>
    </subcellularLocation>
</comment>
<dbReference type="EMBL" id="FR904387">
    <property type="protein sequence ID" value="CDQ61725.1"/>
    <property type="molecule type" value="Genomic_DNA"/>
</dbReference>
<keyword evidence="6" id="KW-0221">Differentiation</keyword>
<evidence type="ECO:0000313" key="11">
    <source>
        <dbReference type="EMBL" id="CDQ61725.1"/>
    </source>
</evidence>
<evidence type="ECO:0000256" key="7">
    <source>
        <dbReference type="ARBA" id="ARBA00023157"/>
    </source>
</evidence>
<evidence type="ECO:0000256" key="6">
    <source>
        <dbReference type="ARBA" id="ARBA00022782"/>
    </source>
</evidence>
<evidence type="ECO:0000256" key="3">
    <source>
        <dbReference type="ARBA" id="ARBA00022500"/>
    </source>
</evidence>
<dbReference type="GO" id="GO:0030154">
    <property type="term" value="P:cell differentiation"/>
    <property type="evidence" value="ECO:0007669"/>
    <property type="project" value="UniProtKB-KW"/>
</dbReference>
<evidence type="ECO:0000256" key="4">
    <source>
        <dbReference type="ARBA" id="ARBA00022525"/>
    </source>
</evidence>
<dbReference type="Proteomes" id="UP000193380">
    <property type="component" value="Unassembled WGS sequence"/>
</dbReference>
<gene>
    <name evidence="11" type="ORF">GSONMT00065825001</name>
</gene>
<feature type="chain" id="PRO_5001594087" description="Retinoic acid receptor responder protein 2" evidence="10">
    <location>
        <begin position="41"/>
        <end position="187"/>
    </location>
</feature>
<protein>
    <recommendedName>
        <fullName evidence="2">Retinoic acid receptor responder protein 2</fullName>
    </recommendedName>
    <alternativeName>
        <fullName evidence="9">Chemerin</fullName>
    </alternativeName>
</protein>
<evidence type="ECO:0000256" key="1">
    <source>
        <dbReference type="ARBA" id="ARBA00004613"/>
    </source>
</evidence>
<dbReference type="GO" id="GO:0006954">
    <property type="term" value="P:inflammatory response"/>
    <property type="evidence" value="ECO:0007669"/>
    <property type="project" value="UniProtKB-KW"/>
</dbReference>
<accession>A0A060WB36</accession>
<keyword evidence="8" id="KW-0395">Inflammatory response</keyword>